<protein>
    <submittedName>
        <fullName evidence="2">Uncharacterized protein</fullName>
    </submittedName>
</protein>
<accession>A0AAW1PPS0</accession>
<organism evidence="2 3">
    <name type="scientific">Symbiochloris irregularis</name>
    <dbReference type="NCBI Taxonomy" id="706552"/>
    <lineage>
        <taxon>Eukaryota</taxon>
        <taxon>Viridiplantae</taxon>
        <taxon>Chlorophyta</taxon>
        <taxon>core chlorophytes</taxon>
        <taxon>Trebouxiophyceae</taxon>
        <taxon>Trebouxiales</taxon>
        <taxon>Trebouxiaceae</taxon>
        <taxon>Symbiochloris</taxon>
    </lineage>
</organism>
<dbReference type="SUPFAM" id="SSF56112">
    <property type="entry name" value="Protein kinase-like (PK-like)"/>
    <property type="match status" value="1"/>
</dbReference>
<name>A0AAW1PPS0_9CHLO</name>
<comment type="caution">
    <text evidence="2">The sequence shown here is derived from an EMBL/GenBank/DDBJ whole genome shotgun (WGS) entry which is preliminary data.</text>
</comment>
<feature type="region of interest" description="Disordered" evidence="1">
    <location>
        <begin position="265"/>
        <end position="301"/>
    </location>
</feature>
<feature type="compositionally biased region" description="Low complexity" evidence="1">
    <location>
        <begin position="273"/>
        <end position="291"/>
    </location>
</feature>
<reference evidence="2 3" key="1">
    <citation type="journal article" date="2024" name="Nat. Commun.">
        <title>Phylogenomics reveals the evolutionary origins of lichenization in chlorophyte algae.</title>
        <authorList>
            <person name="Puginier C."/>
            <person name="Libourel C."/>
            <person name="Otte J."/>
            <person name="Skaloud P."/>
            <person name="Haon M."/>
            <person name="Grisel S."/>
            <person name="Petersen M."/>
            <person name="Berrin J.G."/>
            <person name="Delaux P.M."/>
            <person name="Dal Grande F."/>
            <person name="Keller J."/>
        </authorList>
    </citation>
    <scope>NUCLEOTIDE SEQUENCE [LARGE SCALE GENOMIC DNA]</scope>
    <source>
        <strain evidence="2 3">SAG 2036</strain>
    </source>
</reference>
<dbReference type="Proteomes" id="UP001465755">
    <property type="component" value="Unassembled WGS sequence"/>
</dbReference>
<dbReference type="InterPro" id="IPR011009">
    <property type="entry name" value="Kinase-like_dom_sf"/>
</dbReference>
<evidence type="ECO:0000313" key="3">
    <source>
        <dbReference type="Proteomes" id="UP001465755"/>
    </source>
</evidence>
<evidence type="ECO:0000313" key="2">
    <source>
        <dbReference type="EMBL" id="KAK9810752.1"/>
    </source>
</evidence>
<evidence type="ECO:0000256" key="1">
    <source>
        <dbReference type="SAM" id="MobiDB-lite"/>
    </source>
</evidence>
<dbReference type="Gene3D" id="1.10.510.10">
    <property type="entry name" value="Transferase(Phosphotransferase) domain 1"/>
    <property type="match status" value="1"/>
</dbReference>
<gene>
    <name evidence="2" type="ORF">WJX73_004957</name>
</gene>
<proteinExistence type="predicted"/>
<sequence length="612" mass="66004">MRDSAKALQLHPSARTDHDVALSSALCNVSRCSNPPAQFQKDTFHPLEGPAPENGKFSSVKLVDWDLGTAEGQIHSGVPSSRNSYLKRFPRGPLTRSYYGTPAYSSINQSLAYAPTRVCDLESAFYSLLQLCGVQLPWLHSSLETLMAGMDWTAAEPVYFEGKLALALGGSAHDHMGMGGDLMAALTAALPAGYCGKEVGRLRRLIVSTHSVNEETEAASFWQYAHELFAKLVGQKQSPGAASSSSSRILAPVASEVARTSYRLTKRLDRGPASADAASTGSGSSTGTLAAPPAEQDAARDVQVVSQSQLGTAQNATASLAAIITGLGGKNLECSHPGAQAWRSTKGVQVDMYGLLPIGPRTLKSRLSTSSKLHKLLRANWASEKKVRATAKTFWQDSSKAAETGLTGYCQLFSLRPHEDMPRVLTVSFGRAREQWMLVGEAACLPDGDRYLDKLGQLEAAVAYHQGSKTAEDEPLHPLGLADLKVFALFAQGGGTPQATRVAQAMQRDARQPVFPRLRVMAAMQRFAWLWLDHTESIRVPMSQNKLSVSQQIEGIKKAGSAPRGTPQRSIQGLTSEVDQLQKHSGLRSLHSCNSREQNCLSYLSQLTESSL</sequence>
<dbReference type="EMBL" id="JALJOQ010000014">
    <property type="protein sequence ID" value="KAK9810752.1"/>
    <property type="molecule type" value="Genomic_DNA"/>
</dbReference>
<keyword evidence="3" id="KW-1185">Reference proteome</keyword>
<dbReference type="AlphaFoldDB" id="A0AAW1PPS0"/>